<feature type="transmembrane region" description="Helical" evidence="1">
    <location>
        <begin position="39"/>
        <end position="56"/>
    </location>
</feature>
<gene>
    <name evidence="2" type="ORF">HMPREF1042_1995</name>
</gene>
<dbReference type="AlphaFoldDB" id="F9P7Y0"/>
<evidence type="ECO:0000313" key="3">
    <source>
        <dbReference type="Proteomes" id="UP000003287"/>
    </source>
</evidence>
<accession>F9P7Y0</accession>
<keyword evidence="1" id="KW-1133">Transmembrane helix</keyword>
<reference evidence="2 3" key="1">
    <citation type="submission" date="2011-06" db="EMBL/GenBank/DDBJ databases">
        <authorList>
            <person name="Harkins D.M."/>
            <person name="Madupu R."/>
            <person name="Durkin A.S."/>
            <person name="Torralba M."/>
            <person name="Methe B."/>
            <person name="Sutton G.G."/>
            <person name="Nelson K.E."/>
        </authorList>
    </citation>
    <scope>NUCLEOTIDE SEQUENCE [LARGE SCALE GENOMIC DNA]</scope>
    <source>
        <strain evidence="2 3">SK1060</strain>
    </source>
</reference>
<name>F9P7Y0_STRCV</name>
<proteinExistence type="predicted"/>
<sequence>MKNIKNILQMSLLIVLTQITLVLLTTPLSKSLTFQQSSFVFLFILFFVDYFIFVIFPEN</sequence>
<evidence type="ECO:0000313" key="2">
    <source>
        <dbReference type="EMBL" id="EGV08405.1"/>
    </source>
</evidence>
<protein>
    <submittedName>
        <fullName evidence="2">Uncharacterized protein</fullName>
    </submittedName>
</protein>
<dbReference type="Proteomes" id="UP000003287">
    <property type="component" value="Unassembled WGS sequence"/>
</dbReference>
<organism evidence="2 3">
    <name type="scientific">Streptococcus constellatus subsp. pharyngis SK1060 = CCUG 46377</name>
    <dbReference type="NCBI Taxonomy" id="1035184"/>
    <lineage>
        <taxon>Bacteria</taxon>
        <taxon>Bacillati</taxon>
        <taxon>Bacillota</taxon>
        <taxon>Bacilli</taxon>
        <taxon>Lactobacillales</taxon>
        <taxon>Streptococcaceae</taxon>
        <taxon>Streptococcus</taxon>
        <taxon>Streptococcus anginosus group</taxon>
    </lineage>
</organism>
<keyword evidence="1" id="KW-0812">Transmembrane</keyword>
<dbReference type="EMBL" id="AFUP01000004">
    <property type="protein sequence ID" value="EGV08405.1"/>
    <property type="molecule type" value="Genomic_DNA"/>
</dbReference>
<keyword evidence="1" id="KW-0472">Membrane</keyword>
<evidence type="ECO:0000256" key="1">
    <source>
        <dbReference type="SAM" id="Phobius"/>
    </source>
</evidence>